<gene>
    <name evidence="3" type="ORF">CASFOL_032129</name>
</gene>
<comment type="caution">
    <text evidence="3">The sequence shown here is derived from an EMBL/GenBank/DDBJ whole genome shotgun (WGS) entry which is preliminary data.</text>
</comment>
<dbReference type="NCBIfam" id="TIGR01640">
    <property type="entry name" value="F_box_assoc_1"/>
    <property type="match status" value="2"/>
</dbReference>
<dbReference type="InterPro" id="IPR013187">
    <property type="entry name" value="F-box-assoc_dom_typ3"/>
</dbReference>
<dbReference type="Pfam" id="PF00646">
    <property type="entry name" value="F-box"/>
    <property type="match status" value="2"/>
</dbReference>
<feature type="domain" description="F-box" evidence="2">
    <location>
        <begin position="1"/>
        <end position="49"/>
    </location>
</feature>
<dbReference type="SMART" id="SM00256">
    <property type="entry name" value="FBOX"/>
    <property type="match status" value="2"/>
</dbReference>
<dbReference type="PROSITE" id="PS50181">
    <property type="entry name" value="FBOX"/>
    <property type="match status" value="2"/>
</dbReference>
<protein>
    <recommendedName>
        <fullName evidence="2">F-box domain-containing protein</fullName>
    </recommendedName>
</protein>
<name>A0ABD3C1H6_9LAMI</name>
<reference evidence="4" key="1">
    <citation type="journal article" date="2024" name="IScience">
        <title>Strigolactones Initiate the Formation of Haustorium-like Structures in Castilleja.</title>
        <authorList>
            <person name="Buerger M."/>
            <person name="Peterson D."/>
            <person name="Chory J."/>
        </authorList>
    </citation>
    <scope>NUCLEOTIDE SEQUENCE [LARGE SCALE GENOMIC DNA]</scope>
</reference>
<dbReference type="InterPro" id="IPR011043">
    <property type="entry name" value="Gal_Oxase/kelch_b-propeller"/>
</dbReference>
<organism evidence="3 4">
    <name type="scientific">Castilleja foliolosa</name>
    <dbReference type="NCBI Taxonomy" id="1961234"/>
    <lineage>
        <taxon>Eukaryota</taxon>
        <taxon>Viridiplantae</taxon>
        <taxon>Streptophyta</taxon>
        <taxon>Embryophyta</taxon>
        <taxon>Tracheophyta</taxon>
        <taxon>Spermatophyta</taxon>
        <taxon>Magnoliopsida</taxon>
        <taxon>eudicotyledons</taxon>
        <taxon>Gunneridae</taxon>
        <taxon>Pentapetalae</taxon>
        <taxon>asterids</taxon>
        <taxon>lamiids</taxon>
        <taxon>Lamiales</taxon>
        <taxon>Orobanchaceae</taxon>
        <taxon>Pedicularideae</taxon>
        <taxon>Castillejinae</taxon>
        <taxon>Castilleja</taxon>
    </lineage>
</organism>
<feature type="region of interest" description="Disordered" evidence="1">
    <location>
        <begin position="804"/>
        <end position="826"/>
    </location>
</feature>
<dbReference type="EMBL" id="JAVIJP010000054">
    <property type="protein sequence ID" value="KAL3623313.1"/>
    <property type="molecule type" value="Genomic_DNA"/>
</dbReference>
<evidence type="ECO:0000256" key="1">
    <source>
        <dbReference type="SAM" id="MobiDB-lite"/>
    </source>
</evidence>
<proteinExistence type="predicted"/>
<accession>A0ABD3C1H6</accession>
<dbReference type="Pfam" id="PF08268">
    <property type="entry name" value="FBA_3"/>
    <property type="match status" value="1"/>
</dbReference>
<evidence type="ECO:0000313" key="3">
    <source>
        <dbReference type="EMBL" id="KAL3623313.1"/>
    </source>
</evidence>
<keyword evidence="4" id="KW-1185">Reference proteome</keyword>
<feature type="domain" description="F-box" evidence="2">
    <location>
        <begin position="406"/>
        <end position="451"/>
    </location>
</feature>
<dbReference type="Proteomes" id="UP001632038">
    <property type="component" value="Unassembled WGS sequence"/>
</dbReference>
<dbReference type="InterPro" id="IPR050796">
    <property type="entry name" value="SCF_F-box_component"/>
</dbReference>
<evidence type="ECO:0000259" key="2">
    <source>
        <dbReference type="PROSITE" id="PS50181"/>
    </source>
</evidence>
<dbReference type="PANTHER" id="PTHR31672:SF13">
    <property type="entry name" value="F-BOX PROTEIN CPR30-LIKE"/>
    <property type="match status" value="1"/>
</dbReference>
<dbReference type="InterPro" id="IPR006527">
    <property type="entry name" value="F-box-assoc_dom_typ1"/>
</dbReference>
<dbReference type="InterPro" id="IPR001810">
    <property type="entry name" value="F-box_dom"/>
</dbReference>
<evidence type="ECO:0000313" key="4">
    <source>
        <dbReference type="Proteomes" id="UP001632038"/>
    </source>
</evidence>
<dbReference type="SUPFAM" id="SSF81383">
    <property type="entry name" value="F-box domain"/>
    <property type="match status" value="2"/>
</dbReference>
<dbReference type="PANTHER" id="PTHR31672">
    <property type="entry name" value="BNACNNG10540D PROTEIN"/>
    <property type="match status" value="1"/>
</dbReference>
<feature type="compositionally biased region" description="Low complexity" evidence="1">
    <location>
        <begin position="816"/>
        <end position="826"/>
    </location>
</feature>
<dbReference type="AlphaFoldDB" id="A0ABD3C1H6"/>
<dbReference type="InterPro" id="IPR036047">
    <property type="entry name" value="F-box-like_dom_sf"/>
</dbReference>
<dbReference type="Gene3D" id="1.20.1280.50">
    <property type="match status" value="1"/>
</dbReference>
<dbReference type="SUPFAM" id="SSF50965">
    <property type="entry name" value="Galactose oxidase, central domain"/>
    <property type="match status" value="1"/>
</dbReference>
<dbReference type="InterPro" id="IPR017451">
    <property type="entry name" value="F-box-assoc_interact_dom"/>
</dbReference>
<sequence>MSDIPLGICREILLRSPALSLLRFRAVSKRWRAVIDDPCFVKAHTINQLSSNSSTIIIRKSTGPPFYPLYYIDLAALNFTNGSQEIRVITLSLTPSRLSRLPALPVAACNGLMLIAPECPGNEINWDPNRTWEIRNPLTHERFTLPQQKFSSHVLGIGLGYDCAADDYRVVVIDYLNDDDDNDKYLSQTHVYSLKSDTWRKIGNCPFRFWSRNIQHGVFLKGALHWASDDEIIVFDVGAENYFQLALPSFEKKPESMHLDALGGCLFLSFYIEEDDMIHFDVWVMNDYVAQDSWIKMFELCGYYDVAYTYRDLRPVAYMKNKNGVLLQQCDGLFWFDIGNSSLKAVSINGICRDSKNYSAQICVGSLFRLHDSCGRAAVKKRRKSKMKMGDTKLTFCVSDFAPPHDVESATFPLDICRDILILLPAKSLIRLRAVCKDWRSVIDDLFFVKAHTDKQRSSKTIIIRNSTGPPFHPLYSFDLDDLNFANGLQEIAVAPLDYTPSGLSLLKGAFPVSMCNGLILVGGKSWEIWNPLTHERLKLPRGKCNRYPIKEAIGFGYDYTSDDYKVVVIHNHRLNRRGHGLENFACQTHVYSLISDSWRNVGSCPYYDYYSSGWGPRGTGVFLHGALHWTRFYAPYGMDMIIAFDLGSEKYRQLPAPPLRQERTYLNVQNRYLNVLDGCLVVSDFSKANFLEDELEHYDLWVMKDYGVEDSWIKLFSLEDEECRFYGIGYELRPVAFMKDKTQILLQNYDQGSANYYSGFFMFDVKSNSMKRVEIHGLTGTLYTQFIPRTIFRLHDNCGVNGSVTTNRKRRRMNRTSNMKMADTK</sequence>
<dbReference type="Pfam" id="PF07734">
    <property type="entry name" value="FBA_1"/>
    <property type="match status" value="1"/>
</dbReference>